<name>A0A2G8JWW5_STIJA</name>
<proteinExistence type="predicted"/>
<dbReference type="Proteomes" id="UP000230750">
    <property type="component" value="Unassembled WGS sequence"/>
</dbReference>
<gene>
    <name evidence="1" type="ORF">BSL78_22925</name>
</gene>
<evidence type="ECO:0000313" key="2">
    <source>
        <dbReference type="Proteomes" id="UP000230750"/>
    </source>
</evidence>
<reference evidence="1 2" key="1">
    <citation type="journal article" date="2017" name="PLoS Biol.">
        <title>The sea cucumber genome provides insights into morphological evolution and visceral regeneration.</title>
        <authorList>
            <person name="Zhang X."/>
            <person name="Sun L."/>
            <person name="Yuan J."/>
            <person name="Sun Y."/>
            <person name="Gao Y."/>
            <person name="Zhang L."/>
            <person name="Li S."/>
            <person name="Dai H."/>
            <person name="Hamel J.F."/>
            <person name="Liu C."/>
            <person name="Yu Y."/>
            <person name="Liu S."/>
            <person name="Lin W."/>
            <person name="Guo K."/>
            <person name="Jin S."/>
            <person name="Xu P."/>
            <person name="Storey K.B."/>
            <person name="Huan P."/>
            <person name="Zhang T."/>
            <person name="Zhou Y."/>
            <person name="Zhang J."/>
            <person name="Lin C."/>
            <person name="Li X."/>
            <person name="Xing L."/>
            <person name="Huo D."/>
            <person name="Sun M."/>
            <person name="Wang L."/>
            <person name="Mercier A."/>
            <person name="Li F."/>
            <person name="Yang H."/>
            <person name="Xiang J."/>
        </authorList>
    </citation>
    <scope>NUCLEOTIDE SEQUENCE [LARGE SCALE GENOMIC DNA]</scope>
    <source>
        <strain evidence="1">Shaxun</strain>
        <tissue evidence="1">Muscle</tissue>
    </source>
</reference>
<dbReference type="EMBL" id="MRZV01001147">
    <property type="protein sequence ID" value="PIK40228.1"/>
    <property type="molecule type" value="Genomic_DNA"/>
</dbReference>
<sequence length="94" mass="10997">MYYLLWECDTFSAKVKWIMPDLVKELSPEQLQHLGVNYMGKQAYFKVHKFGTVSSIIKFCFCRYEFTQAAPSPLMSTPLVGHMLLKDWIRTLTV</sequence>
<comment type="caution">
    <text evidence="1">The sequence shown here is derived from an EMBL/GenBank/DDBJ whole genome shotgun (WGS) entry which is preliminary data.</text>
</comment>
<feature type="non-terminal residue" evidence="1">
    <location>
        <position position="94"/>
    </location>
</feature>
<protein>
    <submittedName>
        <fullName evidence="1">Uncharacterized protein</fullName>
    </submittedName>
</protein>
<accession>A0A2G8JWW5</accession>
<organism evidence="1 2">
    <name type="scientific">Stichopus japonicus</name>
    <name type="common">Sea cucumber</name>
    <dbReference type="NCBI Taxonomy" id="307972"/>
    <lineage>
        <taxon>Eukaryota</taxon>
        <taxon>Metazoa</taxon>
        <taxon>Echinodermata</taxon>
        <taxon>Eleutherozoa</taxon>
        <taxon>Echinozoa</taxon>
        <taxon>Holothuroidea</taxon>
        <taxon>Aspidochirotacea</taxon>
        <taxon>Aspidochirotida</taxon>
        <taxon>Stichopodidae</taxon>
        <taxon>Apostichopus</taxon>
    </lineage>
</organism>
<evidence type="ECO:0000313" key="1">
    <source>
        <dbReference type="EMBL" id="PIK40228.1"/>
    </source>
</evidence>
<keyword evidence="2" id="KW-1185">Reference proteome</keyword>
<dbReference type="AlphaFoldDB" id="A0A2G8JWW5"/>